<proteinExistence type="predicted"/>
<keyword evidence="1" id="KW-1133">Transmembrane helix</keyword>
<keyword evidence="3" id="KW-1185">Reference proteome</keyword>
<keyword evidence="1" id="KW-0472">Membrane</keyword>
<dbReference type="Gramene" id="mRNA:MD06G0007200">
    <property type="protein sequence ID" value="mRNA:MD06G0007200"/>
    <property type="gene ID" value="MD06G0007200"/>
</dbReference>
<dbReference type="Proteomes" id="UP000290289">
    <property type="component" value="Chromosome 6"/>
</dbReference>
<name>A0A498JTB2_MALDO</name>
<dbReference type="EMBL" id="RDQH01000332">
    <property type="protein sequence ID" value="RXH96792.1"/>
    <property type="molecule type" value="Genomic_DNA"/>
</dbReference>
<keyword evidence="1" id="KW-0812">Transmembrane</keyword>
<evidence type="ECO:0008006" key="4">
    <source>
        <dbReference type="Google" id="ProtNLM"/>
    </source>
</evidence>
<comment type="caution">
    <text evidence="2">The sequence shown here is derived from an EMBL/GenBank/DDBJ whole genome shotgun (WGS) entry which is preliminary data.</text>
</comment>
<reference evidence="2 3" key="1">
    <citation type="submission" date="2018-10" db="EMBL/GenBank/DDBJ databases">
        <title>A high-quality apple genome assembly.</title>
        <authorList>
            <person name="Hu J."/>
        </authorList>
    </citation>
    <scope>NUCLEOTIDE SEQUENCE [LARGE SCALE GENOMIC DNA]</scope>
    <source>
        <strain evidence="3">cv. HFTH1</strain>
        <tissue evidence="2">Young leaf</tissue>
    </source>
</reference>
<dbReference type="AlphaFoldDB" id="A0A498JTB2"/>
<evidence type="ECO:0000313" key="3">
    <source>
        <dbReference type="Proteomes" id="UP000290289"/>
    </source>
</evidence>
<accession>A0A498JTB2</accession>
<feature type="transmembrane region" description="Helical" evidence="1">
    <location>
        <begin position="130"/>
        <end position="150"/>
    </location>
</feature>
<feature type="transmembrane region" description="Helical" evidence="1">
    <location>
        <begin position="97"/>
        <end position="118"/>
    </location>
</feature>
<organism evidence="2 3">
    <name type="scientific">Malus domestica</name>
    <name type="common">Apple</name>
    <name type="synonym">Pyrus malus</name>
    <dbReference type="NCBI Taxonomy" id="3750"/>
    <lineage>
        <taxon>Eukaryota</taxon>
        <taxon>Viridiplantae</taxon>
        <taxon>Streptophyta</taxon>
        <taxon>Embryophyta</taxon>
        <taxon>Tracheophyta</taxon>
        <taxon>Spermatophyta</taxon>
        <taxon>Magnoliopsida</taxon>
        <taxon>eudicotyledons</taxon>
        <taxon>Gunneridae</taxon>
        <taxon>Pentapetalae</taxon>
        <taxon>rosids</taxon>
        <taxon>fabids</taxon>
        <taxon>Rosales</taxon>
        <taxon>Rosaceae</taxon>
        <taxon>Amygdaloideae</taxon>
        <taxon>Maleae</taxon>
        <taxon>Malus</taxon>
    </lineage>
</organism>
<sequence>MEHSKFCKGEGAAPCTEILPSPPIPPPLCPKAMEHSKFCQGEPAAPCTEILPPPPLSPPLCPKAMEHSKFCQGEPAASCTEILPIHFAAHRRVNENWTWPLCLVIASVLCSACHNVLMENTMEKYDVEPLWLATIVRFSAVIPSLIIALVTTRGRAYKR</sequence>
<evidence type="ECO:0000256" key="1">
    <source>
        <dbReference type="SAM" id="Phobius"/>
    </source>
</evidence>
<protein>
    <recommendedName>
        <fullName evidence="4">WAT1-related protein</fullName>
    </recommendedName>
</protein>
<evidence type="ECO:0000313" key="2">
    <source>
        <dbReference type="EMBL" id="RXH96792.1"/>
    </source>
</evidence>
<gene>
    <name evidence="2" type="ORF">DVH24_009634</name>
</gene>